<dbReference type="InterPro" id="IPR010352">
    <property type="entry name" value="DUF945"/>
</dbReference>
<dbReference type="EMBL" id="LAZL01000011">
    <property type="protein sequence ID" value="KMT65454.1"/>
    <property type="molecule type" value="Genomic_DNA"/>
</dbReference>
<keyword evidence="2" id="KW-1185">Reference proteome</keyword>
<comment type="caution">
    <text evidence="1">The sequence shown here is derived from an EMBL/GenBank/DDBJ whole genome shotgun (WGS) entry which is preliminary data.</text>
</comment>
<organism evidence="1 2">
    <name type="scientific">Catenovulum maritimum</name>
    <dbReference type="NCBI Taxonomy" id="1513271"/>
    <lineage>
        <taxon>Bacteria</taxon>
        <taxon>Pseudomonadati</taxon>
        <taxon>Pseudomonadota</taxon>
        <taxon>Gammaproteobacteria</taxon>
        <taxon>Alteromonadales</taxon>
        <taxon>Alteromonadaceae</taxon>
        <taxon>Catenovulum</taxon>
    </lineage>
</organism>
<reference evidence="1 2" key="1">
    <citation type="submission" date="2015-04" db="EMBL/GenBank/DDBJ databases">
        <title>Draft Genome Sequence of the Novel Agar-Digesting Marine Bacterium Q1.</title>
        <authorList>
            <person name="Li Y."/>
            <person name="Li D."/>
            <person name="Chen G."/>
            <person name="Du Z."/>
        </authorList>
    </citation>
    <scope>NUCLEOTIDE SEQUENCE [LARGE SCALE GENOMIC DNA]</scope>
    <source>
        <strain evidence="1 2">Q1</strain>
    </source>
</reference>
<protein>
    <recommendedName>
        <fullName evidence="3">DUF945 domain-containing protein</fullName>
    </recommendedName>
</protein>
<evidence type="ECO:0008006" key="3">
    <source>
        <dbReference type="Google" id="ProtNLM"/>
    </source>
</evidence>
<sequence length="466" mass="52112">MKKLFAIVLLLTFSVLIAPKFIGQYRHEALTTYLKQLDAMPGYSAKLVKYQPGWFTSVGIILIKADVSGVFSQNSQAEKHIIERILNQGLVLDISVQHGPVVISPDFNLALNSFQIGLNQQQKWVSEIQSKLQLDYLLISKFQTSLAGNLANQFYIPSFTLQNSDQSIVFGGVSIFTQMSNANTQYQTHGVINKSTAISPIVTFEAEPIQINAEGQISDSLLFSYGDASFIFPKLSMTGKKQFELTNFVLSTQVAKQNDNDLSIGYKISLDSFSSSESPIKLKNTEFAITIDSLNESGLIQLYQLNQNASKLPEHEHRQEIVRLLTELIQHKPKINLHKLNFALDEVNYLTSNATAYFNDKFSQAPKFNSQAALRSALIIEFNTQFTENLVQQIITQNMAHTGEKNQIPAADITALQAQQVQSISQMLAQYIEQKLLTKTEAGYQTQGLFKDNQLTLNNQPLALGR</sequence>
<dbReference type="AlphaFoldDB" id="A0A0J8GVW9"/>
<dbReference type="STRING" id="1513271.XM47_08860"/>
<accession>A0A0J8GVW9</accession>
<dbReference type="RefSeq" id="WP_048691731.1">
    <property type="nucleotide sequence ID" value="NZ_KQ130488.1"/>
</dbReference>
<gene>
    <name evidence="1" type="ORF">XM47_08860</name>
</gene>
<proteinExistence type="predicted"/>
<evidence type="ECO:0000313" key="2">
    <source>
        <dbReference type="Proteomes" id="UP000037600"/>
    </source>
</evidence>
<dbReference type="Pfam" id="PF06097">
    <property type="entry name" value="DUF945"/>
    <property type="match status" value="1"/>
</dbReference>
<name>A0A0J8GVW9_9ALTE</name>
<dbReference type="Proteomes" id="UP000037600">
    <property type="component" value="Unassembled WGS sequence"/>
</dbReference>
<evidence type="ECO:0000313" key="1">
    <source>
        <dbReference type="EMBL" id="KMT65454.1"/>
    </source>
</evidence>
<dbReference type="OrthoDB" id="6320601at2"/>